<dbReference type="Pfam" id="PF01661">
    <property type="entry name" value="Macro"/>
    <property type="match status" value="1"/>
</dbReference>
<comment type="caution">
    <text evidence="2">The sequence shown here is derived from an EMBL/GenBank/DDBJ whole genome shotgun (WGS) entry which is preliminary data.</text>
</comment>
<dbReference type="GO" id="GO:0042278">
    <property type="term" value="P:purine nucleoside metabolic process"/>
    <property type="evidence" value="ECO:0007669"/>
    <property type="project" value="TreeGrafter"/>
</dbReference>
<dbReference type="EMBL" id="JAFNEN010000762">
    <property type="protein sequence ID" value="KAG8177681.1"/>
    <property type="molecule type" value="Genomic_DNA"/>
</dbReference>
<dbReference type="InterPro" id="IPR043472">
    <property type="entry name" value="Macro_dom-like"/>
</dbReference>
<accession>A0AAV6U107</accession>
<evidence type="ECO:0000313" key="2">
    <source>
        <dbReference type="EMBL" id="KAG8177681.1"/>
    </source>
</evidence>
<dbReference type="PANTHER" id="PTHR11106">
    <property type="entry name" value="GANGLIOSIDE INDUCED DIFFERENTIATION ASSOCIATED PROTEIN 2-RELATED"/>
    <property type="match status" value="1"/>
</dbReference>
<proteinExistence type="predicted"/>
<dbReference type="GO" id="GO:0140293">
    <property type="term" value="F:ADP-ribosylglutamate hydrolase activity"/>
    <property type="evidence" value="ECO:0007669"/>
    <property type="project" value="TreeGrafter"/>
</dbReference>
<keyword evidence="3" id="KW-1185">Reference proteome</keyword>
<dbReference type="GO" id="GO:0006974">
    <property type="term" value="P:DNA damage response"/>
    <property type="evidence" value="ECO:0007669"/>
    <property type="project" value="TreeGrafter"/>
</dbReference>
<protein>
    <recommendedName>
        <fullName evidence="1">Macro domain-containing protein</fullName>
    </recommendedName>
</protein>
<dbReference type="SUPFAM" id="SSF52949">
    <property type="entry name" value="Macro domain-like"/>
    <property type="match status" value="1"/>
</dbReference>
<dbReference type="PROSITE" id="PS51154">
    <property type="entry name" value="MACRO"/>
    <property type="match status" value="1"/>
</dbReference>
<dbReference type="GO" id="GO:0140291">
    <property type="term" value="P:peptidyl-glutamate ADP-deribosylation"/>
    <property type="evidence" value="ECO:0007669"/>
    <property type="project" value="TreeGrafter"/>
</dbReference>
<dbReference type="InterPro" id="IPR002589">
    <property type="entry name" value="Macro_dom"/>
</dbReference>
<dbReference type="AlphaFoldDB" id="A0AAV6U107"/>
<organism evidence="2 3">
    <name type="scientific">Oedothorax gibbosus</name>
    <dbReference type="NCBI Taxonomy" id="931172"/>
    <lineage>
        <taxon>Eukaryota</taxon>
        <taxon>Metazoa</taxon>
        <taxon>Ecdysozoa</taxon>
        <taxon>Arthropoda</taxon>
        <taxon>Chelicerata</taxon>
        <taxon>Arachnida</taxon>
        <taxon>Araneae</taxon>
        <taxon>Araneomorphae</taxon>
        <taxon>Entelegynae</taxon>
        <taxon>Araneoidea</taxon>
        <taxon>Linyphiidae</taxon>
        <taxon>Erigoninae</taxon>
        <taxon>Oedothorax</taxon>
    </lineage>
</organism>
<reference evidence="2 3" key="1">
    <citation type="journal article" date="2022" name="Nat. Ecol. Evol.">
        <title>A masculinizing supergene underlies an exaggerated male reproductive morph in a spider.</title>
        <authorList>
            <person name="Hendrickx F."/>
            <person name="De Corte Z."/>
            <person name="Sonet G."/>
            <person name="Van Belleghem S.M."/>
            <person name="Kostlbacher S."/>
            <person name="Vangestel C."/>
        </authorList>
    </citation>
    <scope>NUCLEOTIDE SEQUENCE [LARGE SCALE GENOMIC DNA]</scope>
    <source>
        <strain evidence="2">W744_W776</strain>
    </source>
</reference>
<evidence type="ECO:0000259" key="1">
    <source>
        <dbReference type="PROSITE" id="PS51154"/>
    </source>
</evidence>
<gene>
    <name evidence="2" type="ORF">JTE90_021979</name>
</gene>
<name>A0AAV6U107_9ARAC</name>
<feature type="domain" description="Macro" evidence="1">
    <location>
        <begin position="33"/>
        <end position="185"/>
    </location>
</feature>
<dbReference type="Proteomes" id="UP000827092">
    <property type="component" value="Unassembled WGS sequence"/>
</dbReference>
<dbReference type="GO" id="GO:0005654">
    <property type="term" value="C:nucleoplasm"/>
    <property type="evidence" value="ECO:0007669"/>
    <property type="project" value="TreeGrafter"/>
</dbReference>
<evidence type="ECO:0000313" key="3">
    <source>
        <dbReference type="Proteomes" id="UP000827092"/>
    </source>
</evidence>
<dbReference type="SMART" id="SM00506">
    <property type="entry name" value="A1pp"/>
    <property type="match status" value="1"/>
</dbReference>
<dbReference type="Gene3D" id="3.40.220.10">
    <property type="entry name" value="Leucine Aminopeptidase, subunit E, domain 1"/>
    <property type="match status" value="2"/>
</dbReference>
<sequence>MTPLQNLQEKLSTYSCQSQYVTLDKIPTWKEQTREYEKNDILNNKVSIFIGDITTLVVDAIVNSTDSMYSGGGGVDRAIHKAAGKALDYEFVIHTAGPHSYDRKRLEECYLNCLAVALKSGARSIAFPCLRTGRFGYPNKDAAHVALRAVRNFLEENESSVDRIVFCIFMPEDVSIYEDLMKFYFPL</sequence>
<dbReference type="PANTHER" id="PTHR11106:SF27">
    <property type="entry name" value="MACRO DOMAIN-CONTAINING PROTEIN"/>
    <property type="match status" value="1"/>
</dbReference>